<reference evidence="2 3" key="1">
    <citation type="submission" date="2016-11" db="EMBL/GenBank/DDBJ databases">
        <authorList>
            <person name="Jaros S."/>
            <person name="Januszkiewicz K."/>
            <person name="Wedrychowicz H."/>
        </authorList>
    </citation>
    <scope>NUCLEOTIDE SEQUENCE [LARGE SCALE GENOMIC DNA]</scope>
    <source>
        <strain evidence="2 3">DSM 24787</strain>
    </source>
</reference>
<feature type="signal peptide" evidence="1">
    <location>
        <begin position="1"/>
        <end position="17"/>
    </location>
</feature>
<keyword evidence="3" id="KW-1185">Reference proteome</keyword>
<evidence type="ECO:0000313" key="2">
    <source>
        <dbReference type="EMBL" id="SIN77365.1"/>
    </source>
</evidence>
<evidence type="ECO:0000256" key="1">
    <source>
        <dbReference type="SAM" id="SignalP"/>
    </source>
</evidence>
<dbReference type="EMBL" id="FSRA01000001">
    <property type="protein sequence ID" value="SIN77365.1"/>
    <property type="molecule type" value="Genomic_DNA"/>
</dbReference>
<keyword evidence="1" id="KW-0732">Signal</keyword>
<dbReference type="Proteomes" id="UP000185003">
    <property type="component" value="Unassembled WGS sequence"/>
</dbReference>
<accession>A0A1N6E2T8</accession>
<protein>
    <recommendedName>
        <fullName evidence="4">CarboxypepD_reg-like domain-containing protein</fullName>
    </recommendedName>
</protein>
<name>A0A1N6E2T8_9BACT</name>
<organism evidence="2 3">
    <name type="scientific">Chitinophaga niabensis</name>
    <dbReference type="NCBI Taxonomy" id="536979"/>
    <lineage>
        <taxon>Bacteria</taxon>
        <taxon>Pseudomonadati</taxon>
        <taxon>Bacteroidota</taxon>
        <taxon>Chitinophagia</taxon>
        <taxon>Chitinophagales</taxon>
        <taxon>Chitinophagaceae</taxon>
        <taxon>Chitinophaga</taxon>
    </lineage>
</organism>
<gene>
    <name evidence="2" type="ORF">SAMN04488055_1263</name>
</gene>
<dbReference type="AlphaFoldDB" id="A0A1N6E2T8"/>
<feature type="chain" id="PRO_5012568413" description="CarboxypepD_reg-like domain-containing protein" evidence="1">
    <location>
        <begin position="18"/>
        <end position="114"/>
    </location>
</feature>
<evidence type="ECO:0000313" key="3">
    <source>
        <dbReference type="Proteomes" id="UP000185003"/>
    </source>
</evidence>
<proteinExistence type="predicted"/>
<dbReference type="STRING" id="536979.SAMN04488055_1263"/>
<evidence type="ECO:0008006" key="4">
    <source>
        <dbReference type="Google" id="ProtNLM"/>
    </source>
</evidence>
<dbReference type="RefSeq" id="WP_143197356.1">
    <property type="nucleotide sequence ID" value="NZ_FSRA01000001.1"/>
</dbReference>
<sequence length="114" mass="12716">MNRLTLLFLLLSSSLFAQDSATITGKLFDEKTNTPIKGGKVQVFLQFSGAFVTNAVCDSLGQFSIRASRSLEDEFLNLIYSGPGFITEKWTVTGVRDLNLGITTLERARRRKKH</sequence>